<reference evidence="2 3" key="1">
    <citation type="submission" date="2021-02" db="EMBL/GenBank/DDBJ databases">
        <title>Actinophytocola xerophila sp. nov., isolated from soil of cotton cropping field.</title>
        <authorList>
            <person name="Huang R."/>
            <person name="Chen X."/>
            <person name="Ge X."/>
            <person name="Liu W."/>
        </authorList>
    </citation>
    <scope>NUCLEOTIDE SEQUENCE [LARGE SCALE GENOMIC DNA]</scope>
    <source>
        <strain evidence="2 3">S1-96</strain>
    </source>
</reference>
<keyword evidence="1" id="KW-1133">Transmembrane helix</keyword>
<comment type="caution">
    <text evidence="2">The sequence shown here is derived from an EMBL/GenBank/DDBJ whole genome shotgun (WGS) entry which is preliminary data.</text>
</comment>
<dbReference type="RefSeq" id="WP_260190304.1">
    <property type="nucleotide sequence ID" value="NZ_JAFFZE010000006.1"/>
</dbReference>
<accession>A0ABT2J531</accession>
<keyword evidence="1" id="KW-0472">Membrane</keyword>
<dbReference type="Proteomes" id="UP001156441">
    <property type="component" value="Unassembled WGS sequence"/>
</dbReference>
<evidence type="ECO:0000313" key="3">
    <source>
        <dbReference type="Proteomes" id="UP001156441"/>
    </source>
</evidence>
<evidence type="ECO:0008006" key="4">
    <source>
        <dbReference type="Google" id="ProtNLM"/>
    </source>
</evidence>
<gene>
    <name evidence="2" type="ORF">JT362_07545</name>
</gene>
<evidence type="ECO:0000313" key="2">
    <source>
        <dbReference type="EMBL" id="MCT2582968.1"/>
    </source>
</evidence>
<organism evidence="2 3">
    <name type="scientific">Actinophytocola gossypii</name>
    <dbReference type="NCBI Taxonomy" id="2812003"/>
    <lineage>
        <taxon>Bacteria</taxon>
        <taxon>Bacillati</taxon>
        <taxon>Actinomycetota</taxon>
        <taxon>Actinomycetes</taxon>
        <taxon>Pseudonocardiales</taxon>
        <taxon>Pseudonocardiaceae</taxon>
    </lineage>
</organism>
<keyword evidence="3" id="KW-1185">Reference proteome</keyword>
<feature type="transmembrane region" description="Helical" evidence="1">
    <location>
        <begin position="93"/>
        <end position="113"/>
    </location>
</feature>
<feature type="transmembrane region" description="Helical" evidence="1">
    <location>
        <begin position="21"/>
        <end position="39"/>
    </location>
</feature>
<keyword evidence="1" id="KW-0812">Transmembrane</keyword>
<protein>
    <recommendedName>
        <fullName evidence="4">Ig-like domain-containing protein</fullName>
    </recommendedName>
</protein>
<evidence type="ECO:0000256" key="1">
    <source>
        <dbReference type="SAM" id="Phobius"/>
    </source>
</evidence>
<name>A0ABT2J531_9PSEU</name>
<sequence length="249" mass="26910">MRSYDCQAVARLSHWTNWVELVSWVAGIFAALFGIAMTVQASNSSRMKATLELAEPFVRALALSLDKPELLAAYESESKTAKEILRKRTRRKLVRLGLVLGALGMVAGVSLLLSQVYQPRSANGLRFAVGDAAQQQCEQRGLGSVANILCTNRWSLNSSEQEIEAQATFPSPGREADLDIAVRGCSGRAQVQWELLADGELLGRGVTGSDSSEQISDVPASVSALTVRAERIDDDSCSAELVVEAVVWL</sequence>
<dbReference type="EMBL" id="JAFFZE010000006">
    <property type="protein sequence ID" value="MCT2582968.1"/>
    <property type="molecule type" value="Genomic_DNA"/>
</dbReference>
<proteinExistence type="predicted"/>